<keyword evidence="2" id="KW-1185">Reference proteome</keyword>
<gene>
    <name evidence="1" type="ORF">MCHLO_11099</name>
</gene>
<organism evidence="1 2">
    <name type="scientific">Mycena chlorophos</name>
    <name type="common">Agaric fungus</name>
    <name type="synonym">Agaricus chlorophos</name>
    <dbReference type="NCBI Taxonomy" id="658473"/>
    <lineage>
        <taxon>Eukaryota</taxon>
        <taxon>Fungi</taxon>
        <taxon>Dikarya</taxon>
        <taxon>Basidiomycota</taxon>
        <taxon>Agaricomycotina</taxon>
        <taxon>Agaricomycetes</taxon>
        <taxon>Agaricomycetidae</taxon>
        <taxon>Agaricales</taxon>
        <taxon>Marasmiineae</taxon>
        <taxon>Mycenaceae</taxon>
        <taxon>Mycena</taxon>
    </lineage>
</organism>
<sequence>MTSVHQNSKLADIPEYPISATDAALTQNLPKPHSEGRTVVNGSLSVFPSPLSDQTYRIWTTTTKVIPGGKPTETTLRGFSLSYFLQSGTGTLEPFLTGPPRLSRQAPRRFAFSGHGYKRFTVDPATFGIFHPGGATGKVELEDEGVDLAEVGYTLISSNSGNLVHIDETTISSVYFE</sequence>
<accession>A0ABQ0LSV5</accession>
<proteinExistence type="predicted"/>
<protein>
    <submittedName>
        <fullName evidence="1">Uncharacterized protein</fullName>
    </submittedName>
</protein>
<name>A0ABQ0LSV5_MYCCL</name>
<dbReference type="EMBL" id="DF848550">
    <property type="protein sequence ID" value="GAT54228.1"/>
    <property type="molecule type" value="Genomic_DNA"/>
</dbReference>
<evidence type="ECO:0000313" key="1">
    <source>
        <dbReference type="EMBL" id="GAT54228.1"/>
    </source>
</evidence>
<evidence type="ECO:0000313" key="2">
    <source>
        <dbReference type="Proteomes" id="UP000815677"/>
    </source>
</evidence>
<reference evidence="1" key="1">
    <citation type="submission" date="2014-09" db="EMBL/GenBank/DDBJ databases">
        <title>Genome sequence of the luminous mushroom Mycena chlorophos for searching fungal bioluminescence genes.</title>
        <authorList>
            <person name="Tanaka Y."/>
            <person name="Kasuga D."/>
            <person name="Oba Y."/>
            <person name="Hase S."/>
            <person name="Sato K."/>
            <person name="Oba Y."/>
            <person name="Sakakibara Y."/>
        </authorList>
    </citation>
    <scope>NUCLEOTIDE SEQUENCE</scope>
</reference>
<dbReference type="Proteomes" id="UP000815677">
    <property type="component" value="Unassembled WGS sequence"/>
</dbReference>